<evidence type="ECO:0000313" key="2">
    <source>
        <dbReference type="EMBL" id="KAK4453474.1"/>
    </source>
</evidence>
<organism evidence="2 3">
    <name type="scientific">Podospora aff. communis PSN243</name>
    <dbReference type="NCBI Taxonomy" id="3040156"/>
    <lineage>
        <taxon>Eukaryota</taxon>
        <taxon>Fungi</taxon>
        <taxon>Dikarya</taxon>
        <taxon>Ascomycota</taxon>
        <taxon>Pezizomycotina</taxon>
        <taxon>Sordariomycetes</taxon>
        <taxon>Sordariomycetidae</taxon>
        <taxon>Sordariales</taxon>
        <taxon>Podosporaceae</taxon>
        <taxon>Podospora</taxon>
    </lineage>
</organism>
<keyword evidence="3" id="KW-1185">Reference proteome</keyword>
<gene>
    <name evidence="2" type="ORF">QBC34DRAFT_395742</name>
</gene>
<name>A0AAV9H075_9PEZI</name>
<sequence length="282" mass="30267">MGFSSLQQDPQKLETNHSVEGVDRLRNCGRPKPWRKSQQSQTPRPLHLDAQQPSVLLVGAAHQLSQRQNGHGSRWSSMRVSRGGSLPLQPRHPERMLPLLPTHRPNPPVLLDPLAALPSKYFPPLKKKSQTQIPTPPKQHPTPPPCPNSPSQKPASHPSVKPPPPPHVAPLNPAQQATQLPCATPPSGPKTSTPKSRPSSLSPQLSKTPSNPPASSTSPPSPTTAAASSKSASPLSLSCANASKPYKPSAKKWNSSRYPAAAPTTRGFPRTTSVSSVWRTRS</sequence>
<dbReference type="AlphaFoldDB" id="A0AAV9H075"/>
<feature type="compositionally biased region" description="Low complexity" evidence="1">
    <location>
        <begin position="270"/>
        <end position="282"/>
    </location>
</feature>
<feature type="compositionally biased region" description="Low complexity" evidence="1">
    <location>
        <begin position="149"/>
        <end position="159"/>
    </location>
</feature>
<comment type="caution">
    <text evidence="2">The sequence shown here is derived from an EMBL/GenBank/DDBJ whole genome shotgun (WGS) entry which is preliminary data.</text>
</comment>
<feature type="compositionally biased region" description="Basic and acidic residues" evidence="1">
    <location>
        <begin position="11"/>
        <end position="26"/>
    </location>
</feature>
<reference evidence="2" key="2">
    <citation type="submission" date="2023-05" db="EMBL/GenBank/DDBJ databases">
        <authorList>
            <consortium name="Lawrence Berkeley National Laboratory"/>
            <person name="Steindorff A."/>
            <person name="Hensen N."/>
            <person name="Bonometti L."/>
            <person name="Westerberg I."/>
            <person name="Brannstrom I.O."/>
            <person name="Guillou S."/>
            <person name="Cros-Aarteil S."/>
            <person name="Calhoun S."/>
            <person name="Haridas S."/>
            <person name="Kuo A."/>
            <person name="Mondo S."/>
            <person name="Pangilinan J."/>
            <person name="Riley R."/>
            <person name="Labutti K."/>
            <person name="Andreopoulos B."/>
            <person name="Lipzen A."/>
            <person name="Chen C."/>
            <person name="Yanf M."/>
            <person name="Daum C."/>
            <person name="Ng V."/>
            <person name="Clum A."/>
            <person name="Ohm R."/>
            <person name="Martin F."/>
            <person name="Silar P."/>
            <person name="Natvig D."/>
            <person name="Lalanne C."/>
            <person name="Gautier V."/>
            <person name="Ament-Velasquez S.L."/>
            <person name="Kruys A."/>
            <person name="Hutchinson M.I."/>
            <person name="Powell A.J."/>
            <person name="Barry K."/>
            <person name="Miller A.N."/>
            <person name="Grigoriev I.V."/>
            <person name="Debuchy R."/>
            <person name="Gladieux P."/>
            <person name="Thoren M.H."/>
            <person name="Johannesson H."/>
        </authorList>
    </citation>
    <scope>NUCLEOTIDE SEQUENCE</scope>
    <source>
        <strain evidence="2">PSN243</strain>
    </source>
</reference>
<feature type="compositionally biased region" description="Pro residues" evidence="1">
    <location>
        <begin position="134"/>
        <end position="148"/>
    </location>
</feature>
<dbReference type="EMBL" id="MU865920">
    <property type="protein sequence ID" value="KAK4453474.1"/>
    <property type="molecule type" value="Genomic_DNA"/>
</dbReference>
<feature type="compositionally biased region" description="Low complexity" evidence="1">
    <location>
        <begin position="189"/>
        <end position="238"/>
    </location>
</feature>
<feature type="compositionally biased region" description="Polar residues" evidence="1">
    <location>
        <begin position="1"/>
        <end position="10"/>
    </location>
</feature>
<proteinExistence type="predicted"/>
<feature type="compositionally biased region" description="Polar residues" evidence="1">
    <location>
        <begin position="63"/>
        <end position="79"/>
    </location>
</feature>
<protein>
    <submittedName>
        <fullName evidence="2">Uncharacterized protein</fullName>
    </submittedName>
</protein>
<evidence type="ECO:0000256" key="1">
    <source>
        <dbReference type="SAM" id="MobiDB-lite"/>
    </source>
</evidence>
<feature type="region of interest" description="Disordered" evidence="1">
    <location>
        <begin position="1"/>
        <end position="282"/>
    </location>
</feature>
<evidence type="ECO:0000313" key="3">
    <source>
        <dbReference type="Proteomes" id="UP001321760"/>
    </source>
</evidence>
<reference evidence="2" key="1">
    <citation type="journal article" date="2023" name="Mol. Phylogenet. Evol.">
        <title>Genome-scale phylogeny and comparative genomics of the fungal order Sordariales.</title>
        <authorList>
            <person name="Hensen N."/>
            <person name="Bonometti L."/>
            <person name="Westerberg I."/>
            <person name="Brannstrom I.O."/>
            <person name="Guillou S."/>
            <person name="Cros-Aarteil S."/>
            <person name="Calhoun S."/>
            <person name="Haridas S."/>
            <person name="Kuo A."/>
            <person name="Mondo S."/>
            <person name="Pangilinan J."/>
            <person name="Riley R."/>
            <person name="LaButti K."/>
            <person name="Andreopoulos B."/>
            <person name="Lipzen A."/>
            <person name="Chen C."/>
            <person name="Yan M."/>
            <person name="Daum C."/>
            <person name="Ng V."/>
            <person name="Clum A."/>
            <person name="Steindorff A."/>
            <person name="Ohm R.A."/>
            <person name="Martin F."/>
            <person name="Silar P."/>
            <person name="Natvig D.O."/>
            <person name="Lalanne C."/>
            <person name="Gautier V."/>
            <person name="Ament-Velasquez S.L."/>
            <person name="Kruys A."/>
            <person name="Hutchinson M.I."/>
            <person name="Powell A.J."/>
            <person name="Barry K."/>
            <person name="Miller A.N."/>
            <person name="Grigoriev I.V."/>
            <person name="Debuchy R."/>
            <person name="Gladieux P."/>
            <person name="Hiltunen Thoren M."/>
            <person name="Johannesson H."/>
        </authorList>
    </citation>
    <scope>NUCLEOTIDE SEQUENCE</scope>
    <source>
        <strain evidence="2">PSN243</strain>
    </source>
</reference>
<dbReference type="Proteomes" id="UP001321760">
    <property type="component" value="Unassembled WGS sequence"/>
</dbReference>
<dbReference type="PRINTS" id="PR01217">
    <property type="entry name" value="PRICHEXTENSN"/>
</dbReference>
<accession>A0AAV9H075</accession>